<comment type="caution">
    <text evidence="1">The sequence shown here is derived from an EMBL/GenBank/DDBJ whole genome shotgun (WGS) entry which is preliminary data.</text>
</comment>
<evidence type="ECO:0000313" key="3">
    <source>
        <dbReference type="Proteomes" id="UP000602510"/>
    </source>
</evidence>
<name>A0A833TGR0_PHYIN</name>
<dbReference type="EMBL" id="JAACNO010000068">
    <property type="protein sequence ID" value="KAF4150431.1"/>
    <property type="molecule type" value="Genomic_DNA"/>
</dbReference>
<sequence length="71" mass="8009">MSNLDSMAKWSDNGCATYEQVKLMEDVVMANNKFEMVQSTVNWTDTLQFNSDDIAEPFEDMLDVSKTSACS</sequence>
<evidence type="ECO:0000313" key="2">
    <source>
        <dbReference type="EMBL" id="KAF4150431.1"/>
    </source>
</evidence>
<accession>A0A833TGR0</accession>
<dbReference type="EMBL" id="WSZM01000139">
    <property type="protein sequence ID" value="KAF4040586.1"/>
    <property type="molecule type" value="Genomic_DNA"/>
</dbReference>
<dbReference type="Proteomes" id="UP000602510">
    <property type="component" value="Unassembled WGS sequence"/>
</dbReference>
<reference evidence="1" key="1">
    <citation type="submission" date="2020-04" db="EMBL/GenBank/DDBJ databases">
        <title>Hybrid Assembly of Korean Phytophthora infestans isolates.</title>
        <authorList>
            <person name="Prokchorchik M."/>
            <person name="Lee Y."/>
            <person name="Seo J."/>
            <person name="Cho J.-H."/>
            <person name="Park Y.-E."/>
            <person name="Jang D.-C."/>
            <person name="Im J.-S."/>
            <person name="Choi J.-G."/>
            <person name="Park H.-J."/>
            <person name="Lee G.-B."/>
            <person name="Lee Y.-G."/>
            <person name="Hong S.-Y."/>
            <person name="Cho K."/>
            <person name="Sohn K.H."/>
        </authorList>
    </citation>
    <scope>NUCLEOTIDE SEQUENCE</scope>
    <source>
        <strain evidence="1">KR_1_A1</strain>
        <strain evidence="2">KR_2_A2</strain>
    </source>
</reference>
<protein>
    <submittedName>
        <fullName evidence="1">Uncharacterized protein</fullName>
    </submittedName>
</protein>
<organism evidence="1 3">
    <name type="scientific">Phytophthora infestans</name>
    <name type="common">Potato late blight agent</name>
    <name type="synonym">Botrytis infestans</name>
    <dbReference type="NCBI Taxonomy" id="4787"/>
    <lineage>
        <taxon>Eukaryota</taxon>
        <taxon>Sar</taxon>
        <taxon>Stramenopiles</taxon>
        <taxon>Oomycota</taxon>
        <taxon>Peronosporomycetes</taxon>
        <taxon>Peronosporales</taxon>
        <taxon>Peronosporaceae</taxon>
        <taxon>Phytophthora</taxon>
    </lineage>
</organism>
<keyword evidence="3" id="KW-1185">Reference proteome</keyword>
<proteinExistence type="predicted"/>
<dbReference type="AlphaFoldDB" id="A0A833TGR0"/>
<dbReference type="Proteomes" id="UP000704712">
    <property type="component" value="Unassembled WGS sequence"/>
</dbReference>
<evidence type="ECO:0000313" key="1">
    <source>
        <dbReference type="EMBL" id="KAF4040586.1"/>
    </source>
</evidence>
<gene>
    <name evidence="1" type="ORF">GN244_ATG07261</name>
    <name evidence="2" type="ORF">GN958_ATG00376</name>
</gene>